<dbReference type="GO" id="GO:0016706">
    <property type="term" value="F:2-oxoglutarate-dependent dioxygenase activity"/>
    <property type="evidence" value="ECO:0007669"/>
    <property type="project" value="InterPro"/>
</dbReference>
<dbReference type="InterPro" id="IPR008035">
    <property type="entry name" value="Pro_3_hydrox_C"/>
</dbReference>
<dbReference type="AlphaFoldDB" id="C7Q927"/>
<evidence type="ECO:0000313" key="3">
    <source>
        <dbReference type="EMBL" id="ACU72347.1"/>
    </source>
</evidence>
<evidence type="ECO:0000259" key="2">
    <source>
        <dbReference type="Pfam" id="PF05373"/>
    </source>
</evidence>
<dbReference type="Gene3D" id="1.10.1720.10">
    <property type="entry name" value="L-proline 3-hydroxylase, C-terminal domain"/>
    <property type="match status" value="1"/>
</dbReference>
<reference evidence="3 4" key="1">
    <citation type="journal article" date="2009" name="Stand. Genomic Sci.">
        <title>Complete genome sequence of Catenulispora acidiphila type strain (ID 139908).</title>
        <authorList>
            <person name="Copeland A."/>
            <person name="Lapidus A."/>
            <person name="Glavina Del Rio T."/>
            <person name="Nolan M."/>
            <person name="Lucas S."/>
            <person name="Chen F."/>
            <person name="Tice H."/>
            <person name="Cheng J.F."/>
            <person name="Bruce D."/>
            <person name="Goodwin L."/>
            <person name="Pitluck S."/>
            <person name="Mikhailova N."/>
            <person name="Pati A."/>
            <person name="Ivanova N."/>
            <person name="Mavromatis K."/>
            <person name="Chen A."/>
            <person name="Palaniappan K."/>
            <person name="Chain P."/>
            <person name="Land M."/>
            <person name="Hauser L."/>
            <person name="Chang Y.J."/>
            <person name="Jeffries C.D."/>
            <person name="Chertkov O."/>
            <person name="Brettin T."/>
            <person name="Detter J.C."/>
            <person name="Han C."/>
            <person name="Ali Z."/>
            <person name="Tindall B.J."/>
            <person name="Goker M."/>
            <person name="Bristow J."/>
            <person name="Eisen J.A."/>
            <person name="Markowitz V."/>
            <person name="Hugenholtz P."/>
            <person name="Kyrpides N.C."/>
            <person name="Klenk H.P."/>
        </authorList>
    </citation>
    <scope>NUCLEOTIDE SEQUENCE [LARGE SCALE GENOMIC DNA]</scope>
    <source>
        <strain evidence="4">DSM 44928 / JCM 14897 / NBRC 102108 / NRRL B-24433 / ID139908</strain>
    </source>
</reference>
<evidence type="ECO:0000259" key="1">
    <source>
        <dbReference type="Pfam" id="PF05118"/>
    </source>
</evidence>
<protein>
    <submittedName>
        <fullName evidence="3">Aspartyl/Asparaginyl beta-hydroxylase</fullName>
    </submittedName>
</protein>
<accession>C7Q927</accession>
<organism evidence="3 4">
    <name type="scientific">Catenulispora acidiphila (strain DSM 44928 / JCM 14897 / NBRC 102108 / NRRL B-24433 / ID139908)</name>
    <dbReference type="NCBI Taxonomy" id="479433"/>
    <lineage>
        <taxon>Bacteria</taxon>
        <taxon>Bacillati</taxon>
        <taxon>Actinomycetota</taxon>
        <taxon>Actinomycetes</taxon>
        <taxon>Catenulisporales</taxon>
        <taxon>Catenulisporaceae</taxon>
        <taxon>Catenulispora</taxon>
    </lineage>
</organism>
<dbReference type="InterPro" id="IPR027443">
    <property type="entry name" value="IPNS-like_sf"/>
</dbReference>
<dbReference type="Pfam" id="PF05118">
    <property type="entry name" value="Asp_Arg_Hydrox"/>
    <property type="match status" value="1"/>
</dbReference>
<dbReference type="OrthoDB" id="1441538at2"/>
<feature type="domain" description="L-proline 3-hydroxylase C-terminal" evidence="2">
    <location>
        <begin position="205"/>
        <end position="283"/>
    </location>
</feature>
<dbReference type="HOGENOM" id="CLU_962849_0_0_11"/>
<keyword evidence="4" id="KW-1185">Reference proteome</keyword>
<dbReference type="Pfam" id="PF05373">
    <property type="entry name" value="Pro_3_hydrox_C"/>
    <property type="match status" value="1"/>
</dbReference>
<name>C7Q927_CATAD</name>
<dbReference type="Proteomes" id="UP000000851">
    <property type="component" value="Chromosome"/>
</dbReference>
<dbReference type="eggNOG" id="COG3555">
    <property type="taxonomic scope" value="Bacteria"/>
</dbReference>
<dbReference type="Gene3D" id="2.60.120.330">
    <property type="entry name" value="B-lactam Antibiotic, Isopenicillin N Synthase, Chain"/>
    <property type="match status" value="1"/>
</dbReference>
<dbReference type="InterPro" id="IPR037037">
    <property type="entry name" value="Pro_3_hydrox_C_sf"/>
</dbReference>
<evidence type="ECO:0000313" key="4">
    <source>
        <dbReference type="Proteomes" id="UP000000851"/>
    </source>
</evidence>
<feature type="domain" description="Aspartyl/asparaginy/proline hydroxylase" evidence="1">
    <location>
        <begin position="28"/>
        <end position="180"/>
    </location>
</feature>
<dbReference type="SUPFAM" id="SSF51197">
    <property type="entry name" value="Clavaminate synthase-like"/>
    <property type="match status" value="1"/>
</dbReference>
<dbReference type="KEGG" id="cai:Caci_3441"/>
<dbReference type="RefSeq" id="WP_012787640.1">
    <property type="nucleotide sequence ID" value="NC_013131.1"/>
</dbReference>
<sequence length="290" mass="32505">MRTQYVAALELDEGRLAKDLETSASFNYSEAYSNYLIGGPWKSAMLYSAGGDAGDGLLTDYDYRQSSDFTDYGRQMPYLQELISTSVDLSRLTFVRLARFAKSVIVPHRDFLELEEIPEDKRSAHRLHIPLATHEECFFSEDNVVYRMRAGELWYFDASRIHSVVSFAEEPRIHLIFDFADRPGAGSLVTVPGEPEGAGVPAASAVDRPQLSDAERAALARLADVLTMDTFSEIFSVLVKKHFRRDGGEHFVWDTLTALARACPDPAVLPHTQELRRYFTLERPSGSGQA</sequence>
<dbReference type="STRING" id="479433.Caci_3441"/>
<dbReference type="EMBL" id="CP001700">
    <property type="protein sequence ID" value="ACU72347.1"/>
    <property type="molecule type" value="Genomic_DNA"/>
</dbReference>
<proteinExistence type="predicted"/>
<gene>
    <name evidence="3" type="ordered locus">Caci_3441</name>
</gene>
<dbReference type="InParanoid" id="C7Q927"/>
<dbReference type="InterPro" id="IPR007803">
    <property type="entry name" value="Asp/Arg/Pro-Hydrxlase"/>
</dbReference>